<dbReference type="Gene3D" id="3.10.20.410">
    <property type="match status" value="1"/>
</dbReference>
<dbReference type="PANTHER" id="PTHR30451">
    <property type="entry name" value="OUTER MEMBRANE USHER PROTEIN"/>
    <property type="match status" value="1"/>
</dbReference>
<feature type="domain" description="PapC N-terminal" evidence="9">
    <location>
        <begin position="6"/>
        <end position="98"/>
    </location>
</feature>
<evidence type="ECO:0000256" key="3">
    <source>
        <dbReference type="ARBA" id="ARBA00022448"/>
    </source>
</evidence>
<organism evidence="10 11">
    <name type="scientific">Klebsiella pneumoniae</name>
    <dbReference type="NCBI Taxonomy" id="573"/>
    <lineage>
        <taxon>Bacteria</taxon>
        <taxon>Pseudomonadati</taxon>
        <taxon>Pseudomonadota</taxon>
        <taxon>Gammaproteobacteria</taxon>
        <taxon>Enterobacterales</taxon>
        <taxon>Enterobacteriaceae</taxon>
        <taxon>Klebsiella/Raoultella group</taxon>
        <taxon>Klebsiella</taxon>
        <taxon>Klebsiella pneumoniae complex</taxon>
    </lineage>
</organism>
<dbReference type="Gene3D" id="2.60.40.3110">
    <property type="match status" value="1"/>
</dbReference>
<evidence type="ECO:0000259" key="9">
    <source>
        <dbReference type="Pfam" id="PF13954"/>
    </source>
</evidence>
<dbReference type="EMBL" id="UGKQ01000007">
    <property type="protein sequence ID" value="STS82741.1"/>
    <property type="molecule type" value="Genomic_DNA"/>
</dbReference>
<reference evidence="10 11" key="1">
    <citation type="submission" date="2018-06" db="EMBL/GenBank/DDBJ databases">
        <authorList>
            <consortium name="Pathogen Informatics"/>
            <person name="Doyle S."/>
        </authorList>
    </citation>
    <scope>NUCLEOTIDE SEQUENCE [LARGE SCALE GENOMIC DNA]</scope>
    <source>
        <strain evidence="10 11">NCTC9140</strain>
    </source>
</reference>
<dbReference type="GO" id="GO:0009297">
    <property type="term" value="P:pilus assembly"/>
    <property type="evidence" value="ECO:0007669"/>
    <property type="project" value="InterPro"/>
</dbReference>
<protein>
    <submittedName>
        <fullName evidence="10">Outer membrane usher protein LpfC</fullName>
    </submittedName>
</protein>
<dbReference type="SUPFAM" id="SSF141729">
    <property type="entry name" value="FimD N-terminal domain-like"/>
    <property type="match status" value="1"/>
</dbReference>
<evidence type="ECO:0000256" key="6">
    <source>
        <dbReference type="ARBA" id="ARBA00022729"/>
    </source>
</evidence>
<evidence type="ECO:0000256" key="2">
    <source>
        <dbReference type="ARBA" id="ARBA00008064"/>
    </source>
</evidence>
<accession>A0A377TV67</accession>
<dbReference type="PANTHER" id="PTHR30451:SF21">
    <property type="entry name" value="FIMBRIAL USHER DOMAIN-CONTAINING PROTEIN YDET-RELATED"/>
    <property type="match status" value="1"/>
</dbReference>
<comment type="similarity">
    <text evidence="2">Belongs to the fimbrial export usher family.</text>
</comment>
<dbReference type="AlphaFoldDB" id="A0A377TV67"/>
<comment type="subcellular location">
    <subcellularLocation>
        <location evidence="1">Cell outer membrane</location>
        <topology evidence="1">Multi-pass membrane protein</topology>
    </subcellularLocation>
</comment>
<keyword evidence="7" id="KW-0472">Membrane</keyword>
<dbReference type="Proteomes" id="UP000254938">
    <property type="component" value="Unassembled WGS sequence"/>
</dbReference>
<evidence type="ECO:0000256" key="8">
    <source>
        <dbReference type="ARBA" id="ARBA00023237"/>
    </source>
</evidence>
<sequence length="233" mass="25336">MFVLLKERGDEEKLVPCLSIEQLTSWGVKTGLFPALKGETSCANLSAIPQASTDFQFAMQRLVLSIPQAAISAQARGSVPPDRWDEGINAALLNYSLSGANNWAKNNNSSNSDSQYANLRPGVNIGPWRLRNYTTWSRDSQGHDAWDTVYTYAQRTIIPLKSQLTLGDSSAPADVFDSIPFRGGQLASDDDMLPDSLKGYAPVVRGIARTNAPGDHPPEWLSDLPELCGAGRV</sequence>
<keyword evidence="8" id="KW-0998">Cell outer membrane</keyword>
<dbReference type="InterPro" id="IPR000015">
    <property type="entry name" value="Fimb_usher"/>
</dbReference>
<keyword evidence="4" id="KW-1029">Fimbrium biogenesis</keyword>
<evidence type="ECO:0000313" key="10">
    <source>
        <dbReference type="EMBL" id="STS82741.1"/>
    </source>
</evidence>
<proteinExistence type="inferred from homology"/>
<evidence type="ECO:0000256" key="7">
    <source>
        <dbReference type="ARBA" id="ARBA00023136"/>
    </source>
</evidence>
<evidence type="ECO:0000313" key="11">
    <source>
        <dbReference type="Proteomes" id="UP000254938"/>
    </source>
</evidence>
<name>A0A377TV67_KLEPN</name>
<keyword evidence="6" id="KW-0732">Signal</keyword>
<dbReference type="Pfam" id="PF13954">
    <property type="entry name" value="PapC_N"/>
    <property type="match status" value="1"/>
</dbReference>
<keyword evidence="3" id="KW-0813">Transport</keyword>
<dbReference type="Pfam" id="PF00577">
    <property type="entry name" value="Usher"/>
    <property type="match status" value="1"/>
</dbReference>
<evidence type="ECO:0000256" key="5">
    <source>
        <dbReference type="ARBA" id="ARBA00022692"/>
    </source>
</evidence>
<dbReference type="GO" id="GO:0009279">
    <property type="term" value="C:cell outer membrane"/>
    <property type="evidence" value="ECO:0007669"/>
    <property type="project" value="UniProtKB-SubCell"/>
</dbReference>
<evidence type="ECO:0000256" key="1">
    <source>
        <dbReference type="ARBA" id="ARBA00004571"/>
    </source>
</evidence>
<dbReference type="InterPro" id="IPR037224">
    <property type="entry name" value="PapC_N_sf"/>
</dbReference>
<keyword evidence="5" id="KW-0812">Transmembrane</keyword>
<dbReference type="GO" id="GO:0015473">
    <property type="term" value="F:fimbrial usher porin activity"/>
    <property type="evidence" value="ECO:0007669"/>
    <property type="project" value="InterPro"/>
</dbReference>
<dbReference type="InterPro" id="IPR025885">
    <property type="entry name" value="PapC_N"/>
</dbReference>
<evidence type="ECO:0000256" key="4">
    <source>
        <dbReference type="ARBA" id="ARBA00022558"/>
    </source>
</evidence>
<gene>
    <name evidence="10" type="primary">lpfC_1</name>
    <name evidence="10" type="ORF">NCTC9140_04492</name>
</gene>